<dbReference type="SMART" id="SM00799">
    <property type="entry name" value="DENN"/>
    <property type="match status" value="1"/>
</dbReference>
<feature type="compositionally biased region" description="Basic residues" evidence="1">
    <location>
        <begin position="740"/>
        <end position="755"/>
    </location>
</feature>
<keyword evidence="4" id="KW-1185">Reference proteome</keyword>
<dbReference type="AlphaFoldDB" id="A0AAD1XJA4"/>
<dbReference type="SMART" id="SM00801">
    <property type="entry name" value="dDENN"/>
    <property type="match status" value="1"/>
</dbReference>
<dbReference type="Gene3D" id="3.40.50.11500">
    <property type="match status" value="1"/>
</dbReference>
<feature type="domain" description="UDENN" evidence="2">
    <location>
        <begin position="1"/>
        <end position="325"/>
    </location>
</feature>
<accession>A0AAD1XJA4</accession>
<dbReference type="GO" id="GO:0031410">
    <property type="term" value="C:cytoplasmic vesicle"/>
    <property type="evidence" value="ECO:0007669"/>
    <property type="project" value="TreeGrafter"/>
</dbReference>
<dbReference type="InterPro" id="IPR043153">
    <property type="entry name" value="DENN_C"/>
</dbReference>
<dbReference type="GO" id="GO:0032483">
    <property type="term" value="P:regulation of Rab protein signal transduction"/>
    <property type="evidence" value="ECO:0007669"/>
    <property type="project" value="TreeGrafter"/>
</dbReference>
<evidence type="ECO:0000259" key="2">
    <source>
        <dbReference type="PROSITE" id="PS50211"/>
    </source>
</evidence>
<evidence type="ECO:0000313" key="3">
    <source>
        <dbReference type="EMBL" id="CAI2373712.1"/>
    </source>
</evidence>
<name>A0AAD1XJA4_EUPCR</name>
<protein>
    <recommendedName>
        <fullName evidence="2">UDENN domain-containing protein</fullName>
    </recommendedName>
</protein>
<feature type="region of interest" description="Disordered" evidence="1">
    <location>
        <begin position="733"/>
        <end position="769"/>
    </location>
</feature>
<dbReference type="Proteomes" id="UP001295684">
    <property type="component" value="Unassembled WGS sequence"/>
</dbReference>
<proteinExistence type="predicted"/>
<reference evidence="3" key="1">
    <citation type="submission" date="2023-07" db="EMBL/GenBank/DDBJ databases">
        <authorList>
            <consortium name="AG Swart"/>
            <person name="Singh M."/>
            <person name="Singh A."/>
            <person name="Seah K."/>
            <person name="Emmerich C."/>
        </authorList>
    </citation>
    <scope>NUCLEOTIDE SEQUENCE</scope>
    <source>
        <strain evidence="3">DP1</strain>
    </source>
</reference>
<organism evidence="3 4">
    <name type="scientific">Euplotes crassus</name>
    <dbReference type="NCBI Taxonomy" id="5936"/>
    <lineage>
        <taxon>Eukaryota</taxon>
        <taxon>Sar</taxon>
        <taxon>Alveolata</taxon>
        <taxon>Ciliophora</taxon>
        <taxon>Intramacronucleata</taxon>
        <taxon>Spirotrichea</taxon>
        <taxon>Hypotrichia</taxon>
        <taxon>Euplotida</taxon>
        <taxon>Euplotidae</taxon>
        <taxon>Moneuplotes</taxon>
    </lineage>
</organism>
<dbReference type="PANTHER" id="PTHR12296">
    <property type="entry name" value="DENN DOMAIN-CONTAINING PROTEIN 4"/>
    <property type="match status" value="1"/>
</dbReference>
<dbReference type="InterPro" id="IPR001194">
    <property type="entry name" value="cDENN_dom"/>
</dbReference>
<dbReference type="PANTHER" id="PTHR12296:SF21">
    <property type="entry name" value="DENN DOMAIN-CONTAINING PROTEIN 3"/>
    <property type="match status" value="1"/>
</dbReference>
<dbReference type="InterPro" id="IPR037516">
    <property type="entry name" value="Tripartite_DENN"/>
</dbReference>
<comment type="caution">
    <text evidence="3">The sequence shown here is derived from an EMBL/GenBank/DDBJ whole genome shotgun (WGS) entry which is preliminary data.</text>
</comment>
<evidence type="ECO:0000313" key="4">
    <source>
        <dbReference type="Proteomes" id="UP001295684"/>
    </source>
</evidence>
<evidence type="ECO:0000256" key="1">
    <source>
        <dbReference type="SAM" id="MobiDB-lite"/>
    </source>
</evidence>
<dbReference type="InterPro" id="IPR005112">
    <property type="entry name" value="dDENN_dom"/>
</dbReference>
<sequence length="896" mass="104454">MIRLIVLERRRKTEIPLFLPDKESGCDANKTQSIASANDSESYYRDNNSKMVLAKQQMLSYFNSQLSGLSIENLDYDVLFKNLKPSRIVTLIEAMLLEKKIILVHPNHGILAVIIECLKSLIRPLKWCGATSSFMIGPNSLEFMDSPIGFIYGFSRKIWDRDIMINLDKSKLDEYFFEDSVILEIDKDYIKTHHETSLPVEKRMMLVKGIENLIGSKDEKLAEFTTKYPHLHSFKYDQLFWKYVELHTKRLFLNFFITTINNYLGYYKTEEEISKVKVLRAEAIFDFRKYFSSYPQKEQEFMKDLTNTQAFNLFIESSYKPNCGGDNDIKKFIQIIQMLEQDKFPTVDSIEKAYANPIKYDYDHCLKQYTTRINEVNFDEETWDKPEEGHILNFQFFSPSRIMQMPGINYDKIKVYREAKRHKKFTSMGNISDIKKNFQNDLQPKSNAADTEKKNRRFKSICNIRNFRKSEDMESPSADYLASSGVKKYNRALESRNITNSPPLCPKQSVNSSYGVIKFNISMEEDKLKSIRKKAKDKGLFKFDATSTMRLVKANSQVRKSKPKNFIKKPELQFCSVSPKVSTQKNSPIGYNRRKFMKKLSNHSQTFLAMNPSKNRRMKSNLEFGPKGSVEWPCNYKSNGEFGKTSFRKKQNFKDLKCFSRKLSPNDTTQRSSPKACNEKAIENYRYKYQRWKNKSSITSIFKSSNTQSRRGSNYDEYEESLKDSKFSDYRETENSSKRSYYKRSNSRCSKKSKPKITTNPHPLVPKSFKKSKKFTSNATLTHDKSLSRLQKIKAKVQRCKRRVNRISKENYPEYLTYKSGNNIPQPHMRNNSNADTKYLCLKSDAVSSDSDKTAKGMSMLSENKGGVRRLPVFRAKKLSMKMKSIEATPKIVLNN</sequence>
<gene>
    <name evidence="3" type="ORF">ECRASSUSDP1_LOCUS15058</name>
</gene>
<dbReference type="Pfam" id="PF02141">
    <property type="entry name" value="DENN"/>
    <property type="match status" value="1"/>
</dbReference>
<dbReference type="PROSITE" id="PS50211">
    <property type="entry name" value="DENN"/>
    <property type="match status" value="1"/>
</dbReference>
<dbReference type="InterPro" id="IPR051696">
    <property type="entry name" value="DENN_Domain_GEFs"/>
</dbReference>
<dbReference type="EMBL" id="CAMPGE010015070">
    <property type="protein sequence ID" value="CAI2373712.1"/>
    <property type="molecule type" value="Genomic_DNA"/>
</dbReference>